<dbReference type="PANTHER" id="PTHR43792">
    <property type="entry name" value="GNAT FAMILY, PUTATIVE (AFU_ORTHOLOGUE AFUA_3G00765)-RELATED-RELATED"/>
    <property type="match status" value="1"/>
</dbReference>
<dbReference type="PROSITE" id="PS51186">
    <property type="entry name" value="GNAT"/>
    <property type="match status" value="1"/>
</dbReference>
<dbReference type="InterPro" id="IPR016181">
    <property type="entry name" value="Acyl_CoA_acyltransferase"/>
</dbReference>
<proteinExistence type="predicted"/>
<accession>A0ABS5Z013</accession>
<comment type="caution">
    <text evidence="2">The sequence shown here is derived from an EMBL/GenBank/DDBJ whole genome shotgun (WGS) entry which is preliminary data.</text>
</comment>
<dbReference type="SUPFAM" id="SSF55729">
    <property type="entry name" value="Acyl-CoA N-acyltransferases (Nat)"/>
    <property type="match status" value="1"/>
</dbReference>
<dbReference type="Proteomes" id="UP001519654">
    <property type="component" value="Unassembled WGS sequence"/>
</dbReference>
<name>A0ABS5Z013_9ACTN</name>
<dbReference type="Pfam" id="PF13302">
    <property type="entry name" value="Acetyltransf_3"/>
    <property type="match status" value="1"/>
</dbReference>
<dbReference type="Gene3D" id="3.40.630.30">
    <property type="match status" value="1"/>
</dbReference>
<sequence>MANLGVRLTPRLRLEPIGPRHAADLLALYRDPAVAEWYGRWTWTEVERETARMARLWRSDGVHKWMAYDRVTGLCIGRGGLSRAVVDGQARLELGWVLHGRFWGRGYATEIGRAGLTYAADVLDTDEVVSFTETGNRRSRAVMERLGFRHARDFLLGGEGFSLYTCVGSGSARS</sequence>
<organism evidence="2 3">
    <name type="scientific">Paractinoplanes bogorensis</name>
    <dbReference type="NCBI Taxonomy" id="1610840"/>
    <lineage>
        <taxon>Bacteria</taxon>
        <taxon>Bacillati</taxon>
        <taxon>Actinomycetota</taxon>
        <taxon>Actinomycetes</taxon>
        <taxon>Micromonosporales</taxon>
        <taxon>Micromonosporaceae</taxon>
        <taxon>Paractinoplanes</taxon>
    </lineage>
</organism>
<dbReference type="RefSeq" id="WP_215793262.1">
    <property type="nucleotide sequence ID" value="NZ_JAHKKG010000013.1"/>
</dbReference>
<reference evidence="2 3" key="1">
    <citation type="submission" date="2021-06" db="EMBL/GenBank/DDBJ databases">
        <title>Actinoplanes lichenicola sp. nov., and Actinoplanes ovalisporus sp. nov., isolated from lichen in Thailand.</title>
        <authorList>
            <person name="Saeng-In P."/>
            <person name="Kanchanasin P."/>
            <person name="Yuki M."/>
            <person name="Kudo T."/>
            <person name="Ohkuma M."/>
            <person name="Phongsopitanun W."/>
            <person name="Tanasupawat S."/>
        </authorList>
    </citation>
    <scope>NUCLEOTIDE SEQUENCE [LARGE SCALE GENOMIC DNA]</scope>
    <source>
        <strain evidence="2 3">NBRC 110975</strain>
    </source>
</reference>
<evidence type="ECO:0000259" key="1">
    <source>
        <dbReference type="PROSITE" id="PS51186"/>
    </source>
</evidence>
<keyword evidence="3" id="KW-1185">Reference proteome</keyword>
<dbReference type="InterPro" id="IPR051531">
    <property type="entry name" value="N-acetyltransferase"/>
</dbReference>
<dbReference type="PANTHER" id="PTHR43792:SF1">
    <property type="entry name" value="N-ACETYLTRANSFERASE DOMAIN-CONTAINING PROTEIN"/>
    <property type="match status" value="1"/>
</dbReference>
<evidence type="ECO:0000313" key="2">
    <source>
        <dbReference type="EMBL" id="MBU2669025.1"/>
    </source>
</evidence>
<dbReference type="EMBL" id="JAHKKG010000013">
    <property type="protein sequence ID" value="MBU2669025.1"/>
    <property type="molecule type" value="Genomic_DNA"/>
</dbReference>
<gene>
    <name evidence="2" type="ORF">KOI35_36485</name>
</gene>
<dbReference type="InterPro" id="IPR000182">
    <property type="entry name" value="GNAT_dom"/>
</dbReference>
<feature type="domain" description="N-acetyltransferase" evidence="1">
    <location>
        <begin position="12"/>
        <end position="164"/>
    </location>
</feature>
<protein>
    <submittedName>
        <fullName evidence="2">GNAT family N-acetyltransferase</fullName>
    </submittedName>
</protein>
<evidence type="ECO:0000313" key="3">
    <source>
        <dbReference type="Proteomes" id="UP001519654"/>
    </source>
</evidence>